<feature type="transmembrane region" description="Helical" evidence="6">
    <location>
        <begin position="516"/>
        <end position="536"/>
    </location>
</feature>
<gene>
    <name evidence="10" type="ORF">GCM10011613_15660</name>
</gene>
<name>A0ABQ3AYD2_9GAMM</name>
<dbReference type="RefSeq" id="WP_189417350.1">
    <property type="nucleotide sequence ID" value="NZ_BMYZ01000001.1"/>
</dbReference>
<evidence type="ECO:0000256" key="4">
    <source>
        <dbReference type="ARBA" id="ARBA00022989"/>
    </source>
</evidence>
<dbReference type="InterPro" id="IPR036249">
    <property type="entry name" value="Thioredoxin-like_sf"/>
</dbReference>
<feature type="transmembrane region" description="Helical" evidence="6">
    <location>
        <begin position="418"/>
        <end position="446"/>
    </location>
</feature>
<keyword evidence="11" id="KW-1185">Reference proteome</keyword>
<dbReference type="Pfam" id="PF13899">
    <property type="entry name" value="Thioredoxin_7"/>
    <property type="match status" value="1"/>
</dbReference>
<dbReference type="Pfam" id="PF02683">
    <property type="entry name" value="DsbD_TM"/>
    <property type="match status" value="1"/>
</dbReference>
<comment type="caution">
    <text evidence="10">The sequence shown here is derived from an EMBL/GenBank/DDBJ whole genome shotgun (WGS) entry which is preliminary data.</text>
</comment>
<evidence type="ECO:0000259" key="8">
    <source>
        <dbReference type="Pfam" id="PF02683"/>
    </source>
</evidence>
<evidence type="ECO:0000256" key="1">
    <source>
        <dbReference type="ARBA" id="ARBA00004141"/>
    </source>
</evidence>
<evidence type="ECO:0000256" key="6">
    <source>
        <dbReference type="SAM" id="Phobius"/>
    </source>
</evidence>
<feature type="signal peptide" evidence="7">
    <location>
        <begin position="1"/>
        <end position="21"/>
    </location>
</feature>
<feature type="chain" id="PRO_5046220450" evidence="7">
    <location>
        <begin position="22"/>
        <end position="699"/>
    </location>
</feature>
<comment type="subcellular location">
    <subcellularLocation>
        <location evidence="1">Membrane</location>
        <topology evidence="1">Multi-pass membrane protein</topology>
    </subcellularLocation>
</comment>
<keyword evidence="3" id="KW-0201">Cytochrome c-type biogenesis</keyword>
<protein>
    <submittedName>
        <fullName evidence="10">Thiol:disulfide interchange protein DsbD</fullName>
    </submittedName>
</protein>
<keyword evidence="5 6" id="KW-0472">Membrane</keyword>
<proteinExistence type="predicted"/>
<evidence type="ECO:0000313" key="11">
    <source>
        <dbReference type="Proteomes" id="UP000619761"/>
    </source>
</evidence>
<dbReference type="InterPro" id="IPR028250">
    <property type="entry name" value="DsbDN"/>
</dbReference>
<dbReference type="InterPro" id="IPR035671">
    <property type="entry name" value="DsbD_gamma"/>
</dbReference>
<dbReference type="Gene3D" id="3.40.30.10">
    <property type="entry name" value="Glutaredoxin"/>
    <property type="match status" value="1"/>
</dbReference>
<organism evidence="10 11">
    <name type="scientific">Cellvibrio zantedeschiae</name>
    <dbReference type="NCBI Taxonomy" id="1237077"/>
    <lineage>
        <taxon>Bacteria</taxon>
        <taxon>Pseudomonadati</taxon>
        <taxon>Pseudomonadota</taxon>
        <taxon>Gammaproteobacteria</taxon>
        <taxon>Cellvibrionales</taxon>
        <taxon>Cellvibrionaceae</taxon>
        <taxon>Cellvibrio</taxon>
    </lineage>
</organism>
<evidence type="ECO:0000313" key="10">
    <source>
        <dbReference type="EMBL" id="GGY71679.1"/>
    </source>
</evidence>
<evidence type="ECO:0000256" key="7">
    <source>
        <dbReference type="SAM" id="SignalP"/>
    </source>
</evidence>
<evidence type="ECO:0000256" key="5">
    <source>
        <dbReference type="ARBA" id="ARBA00023136"/>
    </source>
</evidence>
<dbReference type="Pfam" id="PF11412">
    <property type="entry name" value="DsbD_N"/>
    <property type="match status" value="1"/>
</dbReference>
<feature type="transmembrane region" description="Helical" evidence="6">
    <location>
        <begin position="339"/>
        <end position="359"/>
    </location>
</feature>
<feature type="transmembrane region" description="Helical" evidence="6">
    <location>
        <begin position="290"/>
        <end position="318"/>
    </location>
</feature>
<evidence type="ECO:0000256" key="2">
    <source>
        <dbReference type="ARBA" id="ARBA00022692"/>
    </source>
</evidence>
<dbReference type="PANTHER" id="PTHR32234:SF3">
    <property type="entry name" value="SUPPRESSION OF COPPER SENSITIVITY PROTEIN"/>
    <property type="match status" value="1"/>
</dbReference>
<reference evidence="11" key="1">
    <citation type="journal article" date="2019" name="Int. J. Syst. Evol. Microbiol.">
        <title>The Global Catalogue of Microorganisms (GCM) 10K type strain sequencing project: providing services to taxonomists for standard genome sequencing and annotation.</title>
        <authorList>
            <consortium name="The Broad Institute Genomics Platform"/>
            <consortium name="The Broad Institute Genome Sequencing Center for Infectious Disease"/>
            <person name="Wu L."/>
            <person name="Ma J."/>
        </authorList>
    </citation>
    <scope>NUCLEOTIDE SEQUENCE [LARGE SCALE GENOMIC DNA]</scope>
    <source>
        <strain evidence="11">KCTC 32239</strain>
    </source>
</reference>
<feature type="transmembrane region" description="Helical" evidence="6">
    <location>
        <begin position="452"/>
        <end position="473"/>
    </location>
</feature>
<keyword evidence="2 6" id="KW-0812">Transmembrane</keyword>
<dbReference type="SUPFAM" id="SSF52833">
    <property type="entry name" value="Thioredoxin-like"/>
    <property type="match status" value="1"/>
</dbReference>
<keyword evidence="7" id="KW-0732">Signal</keyword>
<feature type="domain" description="Cytochrome C biogenesis protein transmembrane" evidence="8">
    <location>
        <begin position="295"/>
        <end position="506"/>
    </location>
</feature>
<dbReference type="PANTHER" id="PTHR32234">
    <property type="entry name" value="THIOL:DISULFIDE INTERCHANGE PROTEIN DSBD"/>
    <property type="match status" value="1"/>
</dbReference>
<keyword evidence="4 6" id="KW-1133">Transmembrane helix</keyword>
<dbReference type="EMBL" id="BMYZ01000001">
    <property type="protein sequence ID" value="GGY71679.1"/>
    <property type="molecule type" value="Genomic_DNA"/>
</dbReference>
<dbReference type="Proteomes" id="UP000619761">
    <property type="component" value="Unassembled WGS sequence"/>
</dbReference>
<dbReference type="CDD" id="cd02953">
    <property type="entry name" value="DsbDgamma"/>
    <property type="match status" value="1"/>
</dbReference>
<accession>A0ABQ3AYD2</accession>
<feature type="transmembrane region" description="Helical" evidence="6">
    <location>
        <begin position="493"/>
        <end position="510"/>
    </location>
</feature>
<feature type="domain" description="Thiol:disulfide interchange protein DsbD N-terminal" evidence="9">
    <location>
        <begin position="42"/>
        <end position="153"/>
    </location>
</feature>
<feature type="transmembrane region" description="Helical" evidence="6">
    <location>
        <begin position="548"/>
        <end position="568"/>
    </location>
</feature>
<dbReference type="InterPro" id="IPR003834">
    <property type="entry name" value="Cyt_c_assmbl_TM_dom"/>
</dbReference>
<evidence type="ECO:0000256" key="3">
    <source>
        <dbReference type="ARBA" id="ARBA00022748"/>
    </source>
</evidence>
<evidence type="ECO:0000259" key="9">
    <source>
        <dbReference type="Pfam" id="PF11412"/>
    </source>
</evidence>
<feature type="transmembrane region" description="Helical" evidence="6">
    <location>
        <begin position="379"/>
        <end position="406"/>
    </location>
</feature>
<sequence>MGFWRFLCCLLLVLTTEASHAISDRAATEQVAAQLLASVDSVSPGSEIYLGVNQKIIPHWHTYWSNPGDSGLATTISWKLPEGASASDILWPIPGRISLGTITNYGYSNEVTLLSKITVPTTVLVGSQFTVEATVDWLVCNEECIPQQVELSLSLPVVTSARPASSGSPLIQQALAQLPVTSPWPASVDAATGELNLHIGISEAQAKNIKDIWFYPADWGVIAQNADQPKQITASAISLKLKTGEVPLKPNQPLKGVLVVTEQTPEGVIATGFNLELTPTTPATEKAPEIGFVSALLLALVGGLILNLMPCVFPVLSLKALSLVRHADHAPEEVRLQGWVYTAGVLVSFSLLAAILVILKAGGAQIGWGFQFQSPLFVILVAYLMFVVGLNLSSVFVIGGSIAGVGSSLADRKGYSGSFFTGVLATIAATPCTAPFMAAALGYALSQPSAKLFAIFLSLGFGLALPYLLLANWPRLQSWLPRPGAWMEVTKQAFAFPMYATAAWLVWVLAQQAGPNAVIIALVGMVALSFAAWLYNTTRNASPRTERVGTIAALAIVVAIIFTSYRGLETYATANLANESSSEQKNWEAYTPARLESLLAEGKPVFLNFTASWCISCLVNERVALSNSTVVNAFSANKITYLKGDWTKRDAEITAILTKFGRSGVPLYVFYPAGKNSKPIKLPQLLTPDIVLSTITTQQ</sequence>